<evidence type="ECO:0000256" key="1">
    <source>
        <dbReference type="SAM" id="Phobius"/>
    </source>
</evidence>
<gene>
    <name evidence="2" type="ORF">AGLY_006259</name>
</gene>
<dbReference type="AlphaFoldDB" id="A0A6G0TR13"/>
<organism evidence="2 3">
    <name type="scientific">Aphis glycines</name>
    <name type="common">Soybean aphid</name>
    <dbReference type="NCBI Taxonomy" id="307491"/>
    <lineage>
        <taxon>Eukaryota</taxon>
        <taxon>Metazoa</taxon>
        <taxon>Ecdysozoa</taxon>
        <taxon>Arthropoda</taxon>
        <taxon>Hexapoda</taxon>
        <taxon>Insecta</taxon>
        <taxon>Pterygota</taxon>
        <taxon>Neoptera</taxon>
        <taxon>Paraneoptera</taxon>
        <taxon>Hemiptera</taxon>
        <taxon>Sternorrhyncha</taxon>
        <taxon>Aphidomorpha</taxon>
        <taxon>Aphidoidea</taxon>
        <taxon>Aphididae</taxon>
        <taxon>Aphidini</taxon>
        <taxon>Aphis</taxon>
        <taxon>Aphis</taxon>
    </lineage>
</organism>
<evidence type="ECO:0000313" key="3">
    <source>
        <dbReference type="Proteomes" id="UP000475862"/>
    </source>
</evidence>
<feature type="transmembrane region" description="Helical" evidence="1">
    <location>
        <begin position="167"/>
        <end position="189"/>
    </location>
</feature>
<keyword evidence="1" id="KW-0472">Membrane</keyword>
<sequence length="190" mass="22157">MPKNKLLTHKELSIKFSTKNILQAFIKKKRTFQIKYQFKQLVKFSNAHNIFFLIMTLRLFEGKLMENLAKIRSLIKNHIHKHMLSPSYMHSIFGTSELRLAIVLTTYWIIDLDYTIILSISVVINLFGSTATFDIEVKYTAPIRTFKINKLTLFNHFNLTLLNDKLVIIKSTTVVITLIFNEMSVLIFVA</sequence>
<reference evidence="2 3" key="1">
    <citation type="submission" date="2019-08" db="EMBL/GenBank/DDBJ databases">
        <title>The genome of the soybean aphid Biotype 1, its phylome, world population structure and adaptation to the North American continent.</title>
        <authorList>
            <person name="Giordano R."/>
            <person name="Donthu R.K."/>
            <person name="Hernandez A.G."/>
            <person name="Wright C.L."/>
            <person name="Zimin A.V."/>
        </authorList>
    </citation>
    <scope>NUCLEOTIDE SEQUENCE [LARGE SCALE GENOMIC DNA]</scope>
    <source>
        <tissue evidence="2">Whole aphids</tissue>
    </source>
</reference>
<accession>A0A6G0TR13</accession>
<name>A0A6G0TR13_APHGL</name>
<protein>
    <submittedName>
        <fullName evidence="2">Uncharacterized protein</fullName>
    </submittedName>
</protein>
<evidence type="ECO:0000313" key="2">
    <source>
        <dbReference type="EMBL" id="KAE9537236.1"/>
    </source>
</evidence>
<keyword evidence="3" id="KW-1185">Reference proteome</keyword>
<keyword evidence="1" id="KW-1133">Transmembrane helix</keyword>
<comment type="caution">
    <text evidence="2">The sequence shown here is derived from an EMBL/GenBank/DDBJ whole genome shotgun (WGS) entry which is preliminary data.</text>
</comment>
<dbReference type="Proteomes" id="UP000475862">
    <property type="component" value="Unassembled WGS sequence"/>
</dbReference>
<proteinExistence type="predicted"/>
<dbReference type="EMBL" id="VYZN01000018">
    <property type="protein sequence ID" value="KAE9537236.1"/>
    <property type="molecule type" value="Genomic_DNA"/>
</dbReference>
<keyword evidence="1" id="KW-0812">Transmembrane</keyword>